<evidence type="ECO:0000256" key="8">
    <source>
        <dbReference type="ARBA" id="ARBA00041815"/>
    </source>
</evidence>
<dbReference type="AlphaFoldDB" id="F4QCS1"/>
<dbReference type="EC" id="3.1.3.7" evidence="3"/>
<keyword evidence="4 11" id="KW-0479">Metal-binding</keyword>
<evidence type="ECO:0000256" key="9">
    <source>
        <dbReference type="ARBA" id="ARBA00044519"/>
    </source>
</evidence>
<keyword evidence="6 11" id="KW-0460">Magnesium</keyword>
<keyword evidence="13" id="KW-1185">Reference proteome</keyword>
<dbReference type="Pfam" id="PF00459">
    <property type="entry name" value="Inositol_P"/>
    <property type="match status" value="1"/>
</dbReference>
<keyword evidence="5" id="KW-0378">Hydrolase</keyword>
<dbReference type="PANTHER" id="PTHR43028:SF5">
    <property type="entry name" value="3'(2'),5'-BISPHOSPHATE NUCLEOTIDASE 1"/>
    <property type="match status" value="1"/>
</dbReference>
<dbReference type="STRING" id="1054147.F4QCS1"/>
<dbReference type="RefSeq" id="XP_004350357.1">
    <property type="nucleotide sequence ID" value="XM_004350307.1"/>
</dbReference>
<dbReference type="KEGG" id="dfa:DFA_11414"/>
<sequence>MGKVDILQLVSACLQLAEESGDIIRGIFNSGSLGVQYKAEDDPFTIADVKSQQHIIGGLLKLWKDLRIVGEENCDIPPVDVTPKTDRLEEYRDKLPKELVDGIEESELLLFLDPLDATREFTKGRVECVMTLLGISYRGKPIAGVIYQPFINDNKGRSVWAVVGMPVVGLLDKRAPEDRDKVILVTSASHYDERVDRATKKINPDKVIRTGGAGFKILMIIENLADVYIFPTVGSKLWDICAPHAVLLAVGGTLTDPSGKDIIYSDQPELIENKNGIVITIGNHQKYIQLLNQE</sequence>
<organism evidence="12 13">
    <name type="scientific">Cavenderia fasciculata</name>
    <name type="common">Slime mold</name>
    <name type="synonym">Dictyostelium fasciculatum</name>
    <dbReference type="NCBI Taxonomy" id="261658"/>
    <lineage>
        <taxon>Eukaryota</taxon>
        <taxon>Amoebozoa</taxon>
        <taxon>Evosea</taxon>
        <taxon>Eumycetozoa</taxon>
        <taxon>Dictyostelia</taxon>
        <taxon>Acytosteliales</taxon>
        <taxon>Cavenderiaceae</taxon>
        <taxon>Cavenderia</taxon>
    </lineage>
</organism>
<evidence type="ECO:0000256" key="1">
    <source>
        <dbReference type="ARBA" id="ARBA00001946"/>
    </source>
</evidence>
<feature type="binding site" evidence="11">
    <location>
        <position position="71"/>
    </location>
    <ligand>
        <name>Mg(2+)</name>
        <dbReference type="ChEBI" id="CHEBI:18420"/>
        <label>1</label>
        <note>catalytic</note>
    </ligand>
</feature>
<dbReference type="GO" id="GO:0046872">
    <property type="term" value="F:metal ion binding"/>
    <property type="evidence" value="ECO:0007669"/>
    <property type="project" value="UniProtKB-KW"/>
</dbReference>
<comment type="similarity">
    <text evidence="2">Belongs to the inositol monophosphatase superfamily.</text>
</comment>
<evidence type="ECO:0000256" key="5">
    <source>
        <dbReference type="ARBA" id="ARBA00022801"/>
    </source>
</evidence>
<evidence type="ECO:0000313" key="13">
    <source>
        <dbReference type="Proteomes" id="UP000007797"/>
    </source>
</evidence>
<dbReference type="GO" id="GO:0004441">
    <property type="term" value="F:inositol-1,4-bisphosphate 1-phosphatase activity"/>
    <property type="evidence" value="ECO:0007669"/>
    <property type="project" value="UniProtKB-EC"/>
</dbReference>
<evidence type="ECO:0000256" key="3">
    <source>
        <dbReference type="ARBA" id="ARBA00012633"/>
    </source>
</evidence>
<gene>
    <name evidence="12" type="primary">bpnt1</name>
    <name evidence="12" type="ORF">DFA_11414</name>
</gene>
<dbReference type="PROSITE" id="PS00630">
    <property type="entry name" value="IMP_2"/>
    <property type="match status" value="1"/>
</dbReference>
<dbReference type="PANTHER" id="PTHR43028">
    <property type="entry name" value="3'(2'),5'-BISPHOSPHATE NUCLEOTIDASE 1"/>
    <property type="match status" value="1"/>
</dbReference>
<dbReference type="OMA" id="QTEADRC"/>
<feature type="binding site" evidence="11">
    <location>
        <position position="239"/>
    </location>
    <ligand>
        <name>Mg(2+)</name>
        <dbReference type="ChEBI" id="CHEBI:18420"/>
        <label>1</label>
        <note>catalytic</note>
    </ligand>
</feature>
<dbReference type="InterPro" id="IPR050725">
    <property type="entry name" value="CysQ/Inositol_MonoPase"/>
</dbReference>
<dbReference type="InterPro" id="IPR000760">
    <property type="entry name" value="Inositol_monophosphatase-like"/>
</dbReference>
<name>F4QCS1_CACFS</name>
<dbReference type="InterPro" id="IPR020550">
    <property type="entry name" value="Inositol_monophosphatase_CS"/>
</dbReference>
<accession>F4QCS1</accession>
<evidence type="ECO:0000256" key="11">
    <source>
        <dbReference type="PIRSR" id="PIRSR600760-2"/>
    </source>
</evidence>
<dbReference type="Proteomes" id="UP000007797">
    <property type="component" value="Unassembled WGS sequence"/>
</dbReference>
<protein>
    <recommendedName>
        <fullName evidence="7">3'(2'),5'-bisphosphate nucleotidase 1</fullName>
        <ecNumber evidence="9">3.1.3.57</ecNumber>
        <ecNumber evidence="3">3.1.3.7</ecNumber>
    </recommendedName>
    <alternativeName>
        <fullName evidence="8">Bisphosphate 3'-nucleotidase 1</fullName>
    </alternativeName>
    <alternativeName>
        <fullName evidence="10">Inositol-polyphosphate 1-phosphatase</fullName>
    </alternativeName>
</protein>
<evidence type="ECO:0000256" key="6">
    <source>
        <dbReference type="ARBA" id="ARBA00022842"/>
    </source>
</evidence>
<feature type="binding site" evidence="11">
    <location>
        <position position="113"/>
    </location>
    <ligand>
        <name>Mg(2+)</name>
        <dbReference type="ChEBI" id="CHEBI:18420"/>
        <label>1</label>
        <note>catalytic</note>
    </ligand>
</feature>
<evidence type="ECO:0000256" key="10">
    <source>
        <dbReference type="ARBA" id="ARBA00044554"/>
    </source>
</evidence>
<reference evidence="13" key="1">
    <citation type="journal article" date="2011" name="Genome Res.">
        <title>Phylogeny-wide analysis of social amoeba genomes highlights ancient origins for complex intercellular communication.</title>
        <authorList>
            <person name="Heidel A.J."/>
            <person name="Lawal H.M."/>
            <person name="Felder M."/>
            <person name="Schilde C."/>
            <person name="Helps N.R."/>
            <person name="Tunggal B."/>
            <person name="Rivero F."/>
            <person name="John U."/>
            <person name="Schleicher M."/>
            <person name="Eichinger L."/>
            <person name="Platzer M."/>
            <person name="Noegel A.A."/>
            <person name="Schaap P."/>
            <person name="Gloeckner G."/>
        </authorList>
    </citation>
    <scope>NUCLEOTIDE SEQUENCE [LARGE SCALE GENOMIC DNA]</scope>
    <source>
        <strain evidence="13">SH3</strain>
    </source>
</reference>
<evidence type="ECO:0000313" key="12">
    <source>
        <dbReference type="EMBL" id="EGG13653.1"/>
    </source>
</evidence>
<dbReference type="SUPFAM" id="SSF56655">
    <property type="entry name" value="Carbohydrate phosphatase"/>
    <property type="match status" value="1"/>
</dbReference>
<dbReference type="GO" id="GO:0005737">
    <property type="term" value="C:cytoplasm"/>
    <property type="evidence" value="ECO:0007669"/>
    <property type="project" value="UniProtKB-ARBA"/>
</dbReference>
<proteinExistence type="inferred from homology"/>
<dbReference type="EMBL" id="GL883029">
    <property type="protein sequence ID" value="EGG13653.1"/>
    <property type="molecule type" value="Genomic_DNA"/>
</dbReference>
<comment type="cofactor">
    <cofactor evidence="1 11">
        <name>Mg(2+)</name>
        <dbReference type="ChEBI" id="CHEBI:18420"/>
    </cofactor>
</comment>
<dbReference type="GeneID" id="14866325"/>
<dbReference type="GO" id="GO:0046854">
    <property type="term" value="P:phosphatidylinositol phosphate biosynthetic process"/>
    <property type="evidence" value="ECO:0007669"/>
    <property type="project" value="InterPro"/>
</dbReference>
<dbReference type="GO" id="GO:0008441">
    <property type="term" value="F:3'(2'),5'-bisphosphate nucleotidase activity"/>
    <property type="evidence" value="ECO:0007669"/>
    <property type="project" value="UniProtKB-EC"/>
</dbReference>
<evidence type="ECO:0000256" key="4">
    <source>
        <dbReference type="ARBA" id="ARBA00022723"/>
    </source>
</evidence>
<dbReference type="Gene3D" id="3.30.540.10">
    <property type="entry name" value="Fructose-1,6-Bisphosphatase, subunit A, domain 1"/>
    <property type="match status" value="1"/>
</dbReference>
<dbReference type="Gene3D" id="3.40.190.80">
    <property type="match status" value="1"/>
</dbReference>
<evidence type="ECO:0000256" key="2">
    <source>
        <dbReference type="ARBA" id="ARBA00009759"/>
    </source>
</evidence>
<feature type="binding site" evidence="11">
    <location>
        <position position="116"/>
    </location>
    <ligand>
        <name>Mg(2+)</name>
        <dbReference type="ChEBI" id="CHEBI:18420"/>
        <label>1</label>
        <note>catalytic</note>
    </ligand>
</feature>
<dbReference type="EC" id="3.1.3.57" evidence="9"/>
<dbReference type="OrthoDB" id="411145at2759"/>
<dbReference type="FunFam" id="3.30.540.10:FF:000012">
    <property type="entry name" value="Blast:Putative inositol monophosphatase 3"/>
    <property type="match status" value="1"/>
</dbReference>
<evidence type="ECO:0000256" key="7">
    <source>
        <dbReference type="ARBA" id="ARBA00040342"/>
    </source>
</evidence>
<feature type="binding site" evidence="11">
    <location>
        <position position="115"/>
    </location>
    <ligand>
        <name>Mg(2+)</name>
        <dbReference type="ChEBI" id="CHEBI:18420"/>
        <label>1</label>
        <note>catalytic</note>
    </ligand>
</feature>